<evidence type="ECO:0000259" key="1">
    <source>
        <dbReference type="Pfam" id="PF00483"/>
    </source>
</evidence>
<dbReference type="Proteomes" id="UP000664277">
    <property type="component" value="Unassembled WGS sequence"/>
</dbReference>
<dbReference type="InterPro" id="IPR005835">
    <property type="entry name" value="NTP_transferase_dom"/>
</dbReference>
<proteinExistence type="predicted"/>
<feature type="domain" description="Nucleotidyl transferase" evidence="1">
    <location>
        <begin position="4"/>
        <end position="226"/>
    </location>
</feature>
<evidence type="ECO:0000313" key="2">
    <source>
        <dbReference type="EMBL" id="MBN8661581.1"/>
    </source>
</evidence>
<evidence type="ECO:0000313" key="3">
    <source>
        <dbReference type="Proteomes" id="UP000664277"/>
    </source>
</evidence>
<protein>
    <submittedName>
        <fullName evidence="2">Nucleotidyltransferase family protein</fullName>
    </submittedName>
</protein>
<name>A0A8J7TN11_9BACT</name>
<dbReference type="Pfam" id="PF00483">
    <property type="entry name" value="NTP_transferase"/>
    <property type="match status" value="1"/>
</dbReference>
<dbReference type="Gene3D" id="3.90.550.10">
    <property type="entry name" value="Spore Coat Polysaccharide Biosynthesis Protein SpsA, Chain A"/>
    <property type="match status" value="1"/>
</dbReference>
<accession>A0A8J7TN11</accession>
<dbReference type="AlphaFoldDB" id="A0A8J7TN11"/>
<dbReference type="InterPro" id="IPR029044">
    <property type="entry name" value="Nucleotide-diphossugar_trans"/>
</dbReference>
<dbReference type="CDD" id="cd04181">
    <property type="entry name" value="NTP_transferase"/>
    <property type="match status" value="1"/>
</dbReference>
<reference evidence="2" key="1">
    <citation type="submission" date="2021-02" db="EMBL/GenBank/DDBJ databases">
        <title>Genome-Resolved Metagenomics of a Microbial Community Performing Photosynthetic Biological Nutrient Removal.</title>
        <authorList>
            <person name="Mcdaniel E.A."/>
        </authorList>
    </citation>
    <scope>NUCLEOTIDE SEQUENCE</scope>
    <source>
        <strain evidence="2">UWPOB_OBS1</strain>
    </source>
</reference>
<sequence>MKHAVILAGSGDKVRPVQDDKPTSMISVMGRPLLACLIQWLSANGIRNITITCSHRYEMIREYFGDGQAMGVNINYLLEDEPLGSGGAVKNALRFLAPASDEPVLVVNADSITNLNLGDVFAYHDLRKAKVTMVSVPMVSPYGVVDFNEKGQVTAFREKPELPYWVNAGIYVIDPSIYELLPDRGSQEQVTFPLLAEKGQLHAFKSQAFWRSINNVRDISELRADMEKLFLSLFFSPVVSYAANNALRQSNQGLSYVKAAEPSSAEVIEAEEASFVSVNRISIV</sequence>
<dbReference type="SUPFAM" id="SSF53448">
    <property type="entry name" value="Nucleotide-diphospho-sugar transferases"/>
    <property type="match status" value="1"/>
</dbReference>
<comment type="caution">
    <text evidence="2">The sequence shown here is derived from an EMBL/GenBank/DDBJ whole genome shotgun (WGS) entry which is preliminary data.</text>
</comment>
<dbReference type="PANTHER" id="PTHR22572">
    <property type="entry name" value="SUGAR-1-PHOSPHATE GUANYL TRANSFERASE"/>
    <property type="match status" value="1"/>
</dbReference>
<gene>
    <name evidence="2" type="ORF">J0M35_14545</name>
</gene>
<dbReference type="InterPro" id="IPR050486">
    <property type="entry name" value="Mannose-1P_guanyltransferase"/>
</dbReference>
<dbReference type="EMBL" id="JAFLCK010000022">
    <property type="protein sequence ID" value="MBN8661581.1"/>
    <property type="molecule type" value="Genomic_DNA"/>
</dbReference>
<organism evidence="2 3">
    <name type="scientific">Candidatus Obscuribacter phosphatis</name>
    <dbReference type="NCBI Taxonomy" id="1906157"/>
    <lineage>
        <taxon>Bacteria</taxon>
        <taxon>Bacillati</taxon>
        <taxon>Candidatus Melainabacteria</taxon>
        <taxon>Candidatus Obscuribacterales</taxon>
        <taxon>Candidatus Obscuribacteraceae</taxon>
        <taxon>Candidatus Obscuribacter</taxon>
    </lineage>
</organism>